<evidence type="ECO:0000256" key="1">
    <source>
        <dbReference type="ARBA" id="ARBA00006961"/>
    </source>
</evidence>
<dbReference type="InterPro" id="IPR008254">
    <property type="entry name" value="Flavodoxin/NO_synth"/>
</dbReference>
<dbReference type="PANTHER" id="PTHR30546:SF23">
    <property type="entry name" value="FLAVOPROTEIN-LIKE PROTEIN YCP4-RELATED"/>
    <property type="match status" value="1"/>
</dbReference>
<dbReference type="GO" id="GO:0016020">
    <property type="term" value="C:membrane"/>
    <property type="evidence" value="ECO:0007669"/>
    <property type="project" value="TreeGrafter"/>
</dbReference>
<accession>F4RRD1</accession>
<dbReference type="FunCoup" id="F4RRD1">
    <property type="interactions" value="126"/>
</dbReference>
<dbReference type="AlphaFoldDB" id="F4RRD1"/>
<dbReference type="NCBIfam" id="TIGR01755">
    <property type="entry name" value="flav_wrbA"/>
    <property type="match status" value="1"/>
</dbReference>
<dbReference type="NCBIfam" id="NF002999">
    <property type="entry name" value="PRK03767.1"/>
    <property type="match status" value="1"/>
</dbReference>
<dbReference type="RefSeq" id="XP_007411807.1">
    <property type="nucleotide sequence ID" value="XM_007411745.1"/>
</dbReference>
<dbReference type="KEGG" id="mlr:MELLADRAFT_48945"/>
<keyword evidence="4" id="KW-1185">Reference proteome</keyword>
<dbReference type="VEuPathDB" id="FungiDB:MELLADRAFT_48945"/>
<dbReference type="Gene3D" id="3.40.50.360">
    <property type="match status" value="1"/>
</dbReference>
<dbReference type="EMBL" id="GL883115">
    <property type="protein sequence ID" value="EGG05054.1"/>
    <property type="molecule type" value="Genomic_DNA"/>
</dbReference>
<dbReference type="PROSITE" id="PS50902">
    <property type="entry name" value="FLAVODOXIN_LIKE"/>
    <property type="match status" value="1"/>
</dbReference>
<name>F4RRD1_MELLP</name>
<gene>
    <name evidence="3" type="ORF">MELLADRAFT_48945</name>
</gene>
<dbReference type="OrthoDB" id="504689at2759"/>
<dbReference type="InterPro" id="IPR005025">
    <property type="entry name" value="FMN_Rdtase-like_dom"/>
</dbReference>
<comment type="similarity">
    <text evidence="1">Belongs to the WrbA family.</text>
</comment>
<dbReference type="GeneID" id="18928566"/>
<reference evidence="4" key="1">
    <citation type="journal article" date="2011" name="Proc. Natl. Acad. Sci. U.S.A.">
        <title>Obligate biotrophy features unraveled by the genomic analysis of rust fungi.</title>
        <authorList>
            <person name="Duplessis S."/>
            <person name="Cuomo C.A."/>
            <person name="Lin Y.-C."/>
            <person name="Aerts A."/>
            <person name="Tisserant E."/>
            <person name="Veneault-Fourrey C."/>
            <person name="Joly D.L."/>
            <person name="Hacquard S."/>
            <person name="Amselem J."/>
            <person name="Cantarel B.L."/>
            <person name="Chiu R."/>
            <person name="Coutinho P.M."/>
            <person name="Feau N."/>
            <person name="Field M."/>
            <person name="Frey P."/>
            <person name="Gelhaye E."/>
            <person name="Goldberg J."/>
            <person name="Grabherr M.G."/>
            <person name="Kodira C.D."/>
            <person name="Kohler A."/>
            <person name="Kuees U."/>
            <person name="Lindquist E.A."/>
            <person name="Lucas S.M."/>
            <person name="Mago R."/>
            <person name="Mauceli E."/>
            <person name="Morin E."/>
            <person name="Murat C."/>
            <person name="Pangilinan J.L."/>
            <person name="Park R."/>
            <person name="Pearson M."/>
            <person name="Quesneville H."/>
            <person name="Rouhier N."/>
            <person name="Sakthikumar S."/>
            <person name="Salamov A.A."/>
            <person name="Schmutz J."/>
            <person name="Selles B."/>
            <person name="Shapiro H."/>
            <person name="Tanguay P."/>
            <person name="Tuskan G.A."/>
            <person name="Henrissat B."/>
            <person name="Van de Peer Y."/>
            <person name="Rouze P."/>
            <person name="Ellis J.G."/>
            <person name="Dodds P.N."/>
            <person name="Schein J.E."/>
            <person name="Zhong S."/>
            <person name="Hamelin R.C."/>
            <person name="Grigoriev I.V."/>
            <person name="Szabo L.J."/>
            <person name="Martin F."/>
        </authorList>
    </citation>
    <scope>NUCLEOTIDE SEQUENCE [LARGE SCALE GENOMIC DNA]</scope>
    <source>
        <strain evidence="4">98AG31 / pathotype 3-4-7</strain>
    </source>
</reference>
<dbReference type="InterPro" id="IPR029039">
    <property type="entry name" value="Flavoprotein-like_sf"/>
</dbReference>
<dbReference type="eggNOG" id="KOG3135">
    <property type="taxonomic scope" value="Eukaryota"/>
</dbReference>
<dbReference type="InterPro" id="IPR010089">
    <property type="entry name" value="Flavoprotein_WrbA-like"/>
</dbReference>
<dbReference type="Proteomes" id="UP000001072">
    <property type="component" value="Unassembled WGS sequence"/>
</dbReference>
<organism evidence="4">
    <name type="scientific">Melampsora larici-populina (strain 98AG31 / pathotype 3-4-7)</name>
    <name type="common">Poplar leaf rust fungus</name>
    <dbReference type="NCBI Taxonomy" id="747676"/>
    <lineage>
        <taxon>Eukaryota</taxon>
        <taxon>Fungi</taxon>
        <taxon>Dikarya</taxon>
        <taxon>Basidiomycota</taxon>
        <taxon>Pucciniomycotina</taxon>
        <taxon>Pucciniomycetes</taxon>
        <taxon>Pucciniales</taxon>
        <taxon>Melampsoraceae</taxon>
        <taxon>Melampsora</taxon>
    </lineage>
</organism>
<dbReference type="Pfam" id="PF03358">
    <property type="entry name" value="FMN_red"/>
    <property type="match status" value="1"/>
</dbReference>
<dbReference type="FunFam" id="3.40.50.360:FF:000001">
    <property type="entry name" value="NAD(P)H dehydrogenase (Quinone) FQR1-like"/>
    <property type="match status" value="1"/>
</dbReference>
<dbReference type="GO" id="GO:0010181">
    <property type="term" value="F:FMN binding"/>
    <property type="evidence" value="ECO:0007669"/>
    <property type="project" value="InterPro"/>
</dbReference>
<protein>
    <recommendedName>
        <fullName evidence="2">Flavodoxin-like domain-containing protein</fullName>
    </recommendedName>
</protein>
<dbReference type="GO" id="GO:0003955">
    <property type="term" value="F:NAD(P)H dehydrogenase (quinone) activity"/>
    <property type="evidence" value="ECO:0007669"/>
    <property type="project" value="InterPro"/>
</dbReference>
<proteinExistence type="inferred from homology"/>
<sequence length="203" mass="21499">MPAKIAIITYSMYGHVDTLADSVEEGVKASGAIPTRFQLPETLPAEVLEKMYAAPKPSHPVLEDVNTLKEFDGFLFGFPTRYGRTPAQVSIFFDKTGGLWMSGGLVGKFAGIFTSTASQHGGQETTALTTLPFLSHHGMIYVPIGYANANLQDNGEVLGGSAWGAGTIAGGDGARKPHAKELDIANHQGKSFGTILNQFVAGK</sequence>
<dbReference type="PANTHER" id="PTHR30546">
    <property type="entry name" value="FLAVODOXIN-RELATED PROTEIN WRBA-RELATED"/>
    <property type="match status" value="1"/>
</dbReference>
<feature type="domain" description="Flavodoxin-like" evidence="2">
    <location>
        <begin position="5"/>
        <end position="192"/>
    </location>
</feature>
<evidence type="ECO:0000259" key="2">
    <source>
        <dbReference type="PROSITE" id="PS50902"/>
    </source>
</evidence>
<evidence type="ECO:0000313" key="3">
    <source>
        <dbReference type="EMBL" id="EGG05054.1"/>
    </source>
</evidence>
<dbReference type="SUPFAM" id="SSF52218">
    <property type="entry name" value="Flavoproteins"/>
    <property type="match status" value="1"/>
</dbReference>
<dbReference type="STRING" id="747676.F4RRD1"/>
<dbReference type="HOGENOM" id="CLU_051402_0_1_1"/>
<evidence type="ECO:0000313" key="4">
    <source>
        <dbReference type="Proteomes" id="UP000001072"/>
    </source>
</evidence>
<dbReference type="InParanoid" id="F4RRD1"/>